<evidence type="ECO:0000256" key="1">
    <source>
        <dbReference type="SAM" id="SignalP"/>
    </source>
</evidence>
<feature type="chain" id="PRO_5028870906" evidence="1">
    <location>
        <begin position="23"/>
        <end position="299"/>
    </location>
</feature>
<dbReference type="InterPro" id="IPR010496">
    <property type="entry name" value="AL/BT2_dom"/>
</dbReference>
<dbReference type="RefSeq" id="WP_187731537.1">
    <property type="nucleotide sequence ID" value="NZ_BMFN01000003.1"/>
</dbReference>
<dbReference type="AlphaFoldDB" id="A0A7H0GSH9"/>
<dbReference type="Gene3D" id="2.60.120.560">
    <property type="entry name" value="Exo-inulinase, domain 1"/>
    <property type="match status" value="1"/>
</dbReference>
<dbReference type="EMBL" id="CP060784">
    <property type="protein sequence ID" value="QNP51245.1"/>
    <property type="molecule type" value="Genomic_DNA"/>
</dbReference>
<keyword evidence="4" id="KW-1185">Reference proteome</keyword>
<evidence type="ECO:0000313" key="3">
    <source>
        <dbReference type="EMBL" id="QNP51245.1"/>
    </source>
</evidence>
<feature type="domain" description="3-keto-alpha-glucoside-1,2-lyase/3-keto-2-hydroxy-glucal hydratase" evidence="2">
    <location>
        <begin position="26"/>
        <end position="280"/>
    </location>
</feature>
<dbReference type="Proteomes" id="UP000516093">
    <property type="component" value="Chromosome"/>
</dbReference>
<feature type="signal peptide" evidence="1">
    <location>
        <begin position="1"/>
        <end position="22"/>
    </location>
</feature>
<proteinExistence type="predicted"/>
<dbReference type="Pfam" id="PF06439">
    <property type="entry name" value="3keto-disac_hyd"/>
    <property type="match status" value="1"/>
</dbReference>
<dbReference type="GO" id="GO:0016787">
    <property type="term" value="F:hydrolase activity"/>
    <property type="evidence" value="ECO:0007669"/>
    <property type="project" value="InterPro"/>
</dbReference>
<keyword evidence="1" id="KW-0732">Signal</keyword>
<reference evidence="3 4" key="1">
    <citation type="submission" date="2020-08" db="EMBL/GenBank/DDBJ databases">
        <title>Genome sequence of Hymenobacter qilianensis JCM 19763T.</title>
        <authorList>
            <person name="Hyun D.-W."/>
            <person name="Bae J.-W."/>
        </authorList>
    </citation>
    <scope>NUCLEOTIDE SEQUENCE [LARGE SCALE GENOMIC DNA]</scope>
    <source>
        <strain evidence="3 4">JCM 19763</strain>
    </source>
</reference>
<organism evidence="3 4">
    <name type="scientific">Hymenobacter qilianensis</name>
    <dbReference type="NCBI Taxonomy" id="1385715"/>
    <lineage>
        <taxon>Bacteria</taxon>
        <taxon>Pseudomonadati</taxon>
        <taxon>Bacteroidota</taxon>
        <taxon>Cytophagia</taxon>
        <taxon>Cytophagales</taxon>
        <taxon>Hymenobacteraceae</taxon>
        <taxon>Hymenobacter</taxon>
    </lineage>
</organism>
<sequence length="299" mass="33411">MRKLTALALGATLLFFSTSSKAPRDGWEPLLDKKLSKWETFLSYRHELGYKGKVPTDAQGKEIAPIGYGKNEANVFSVRMEKGEPVLRISGEIYGCVFTKQDFTNYALKLKVKWGEKKWVPRLNEPRDSGILYNSQGECGVDYWHSWMLSQEFQVSEFEKGNAMGDFWCIANSTADITATQNETKDGMKYNPDAAPVTFGRGGPGFCQASANYGVPAGQWDELELIHVNGQSIHIVNGKVVLAVNNSGYVENGQRLPLTHGKIQLQSEAAEVYYKGIMIKPLDAMPAEYAKYFNNKPTR</sequence>
<name>A0A7H0GSH9_9BACT</name>
<evidence type="ECO:0000313" key="4">
    <source>
        <dbReference type="Proteomes" id="UP000516093"/>
    </source>
</evidence>
<accession>A0A7H0GSH9</accession>
<gene>
    <name evidence="3" type="ORF">H9L05_14315</name>
</gene>
<evidence type="ECO:0000259" key="2">
    <source>
        <dbReference type="Pfam" id="PF06439"/>
    </source>
</evidence>
<dbReference type="KEGG" id="hqi:H9L05_14315"/>
<protein>
    <submittedName>
        <fullName evidence="3">DUF1080 domain-containing protein</fullName>
    </submittedName>
</protein>